<evidence type="ECO:0000256" key="4">
    <source>
        <dbReference type="ARBA" id="ARBA00024819"/>
    </source>
</evidence>
<dbReference type="InterPro" id="IPR029239">
    <property type="entry name" value="CFAP418"/>
</dbReference>
<comment type="function">
    <text evidence="4">May be involved in photoreceptor outer segment disk morphogenesis.</text>
</comment>
<name>A0AAW2ZCK6_9EUKA</name>
<accession>A0AAW2ZCK6</accession>
<dbReference type="PANTHER" id="PTHR33958:SF1">
    <property type="entry name" value="CILIA- AND FLAGELLA-ASSOCIATED PROTEIN 418"/>
    <property type="match status" value="1"/>
</dbReference>
<proteinExistence type="predicted"/>
<evidence type="ECO:0000256" key="3">
    <source>
        <dbReference type="ARBA" id="ARBA00022490"/>
    </source>
</evidence>
<comment type="caution">
    <text evidence="6">The sequence shown here is derived from an EMBL/GenBank/DDBJ whole genome shotgun (WGS) entry which is preliminary data.</text>
</comment>
<dbReference type="GO" id="GO:0005829">
    <property type="term" value="C:cytosol"/>
    <property type="evidence" value="ECO:0007669"/>
    <property type="project" value="TreeGrafter"/>
</dbReference>
<evidence type="ECO:0000313" key="7">
    <source>
        <dbReference type="Proteomes" id="UP001431209"/>
    </source>
</evidence>
<comment type="subcellular location">
    <subcellularLocation>
        <location evidence="2">Cytoplasm</location>
    </subcellularLocation>
    <subcellularLocation>
        <location evidence="1">Photoreceptor inner segment</location>
    </subcellularLocation>
</comment>
<dbReference type="Proteomes" id="UP001431209">
    <property type="component" value="Unassembled WGS sequence"/>
</dbReference>
<keyword evidence="3" id="KW-0963">Cytoplasm</keyword>
<evidence type="ECO:0000256" key="5">
    <source>
        <dbReference type="ARBA" id="ARBA00026215"/>
    </source>
</evidence>
<dbReference type="Pfam" id="PF14996">
    <property type="entry name" value="RMP"/>
    <property type="match status" value="1"/>
</dbReference>
<dbReference type="AlphaFoldDB" id="A0AAW2ZCK6"/>
<dbReference type="PANTHER" id="PTHR33958">
    <property type="entry name" value="PROTEIN C8ORF37"/>
    <property type="match status" value="1"/>
</dbReference>
<evidence type="ECO:0000256" key="2">
    <source>
        <dbReference type="ARBA" id="ARBA00004496"/>
    </source>
</evidence>
<keyword evidence="7" id="KW-1185">Reference proteome</keyword>
<protein>
    <recommendedName>
        <fullName evidence="5">Cilia- and flagella-associated protein 418</fullName>
    </recommendedName>
</protein>
<evidence type="ECO:0000256" key="1">
    <source>
        <dbReference type="ARBA" id="ARBA00004437"/>
    </source>
</evidence>
<gene>
    <name evidence="6" type="ORF">AKO1_001010</name>
</gene>
<reference evidence="6 7" key="1">
    <citation type="submission" date="2024-03" db="EMBL/GenBank/DDBJ databases">
        <title>The Acrasis kona genome and developmental transcriptomes reveal deep origins of eukaryotic multicellular pathways.</title>
        <authorList>
            <person name="Sheikh S."/>
            <person name="Fu C.-J."/>
            <person name="Brown M.W."/>
            <person name="Baldauf S.L."/>
        </authorList>
    </citation>
    <scope>NUCLEOTIDE SEQUENCE [LARGE SCALE GENOMIC DNA]</scope>
    <source>
        <strain evidence="6 7">ATCC MYA-3509</strain>
    </source>
</reference>
<sequence length="64" mass="7325">FDNTEWDKKVNSLYFRNHYPETVGGALIENDNKTSYCCQCSWTSVAELSRVNNGISHQWICGGH</sequence>
<dbReference type="EMBL" id="JAOPGA020001314">
    <property type="protein sequence ID" value="KAL0487180.1"/>
    <property type="molecule type" value="Genomic_DNA"/>
</dbReference>
<feature type="non-terminal residue" evidence="6">
    <location>
        <position position="1"/>
    </location>
</feature>
<evidence type="ECO:0000313" key="6">
    <source>
        <dbReference type="EMBL" id="KAL0487180.1"/>
    </source>
</evidence>
<organism evidence="6 7">
    <name type="scientific">Acrasis kona</name>
    <dbReference type="NCBI Taxonomy" id="1008807"/>
    <lineage>
        <taxon>Eukaryota</taxon>
        <taxon>Discoba</taxon>
        <taxon>Heterolobosea</taxon>
        <taxon>Tetramitia</taxon>
        <taxon>Eutetramitia</taxon>
        <taxon>Acrasidae</taxon>
        <taxon>Acrasis</taxon>
    </lineage>
</organism>